<evidence type="ECO:0000256" key="4">
    <source>
        <dbReference type="ARBA" id="ARBA00022692"/>
    </source>
</evidence>
<evidence type="ECO:0000256" key="7">
    <source>
        <dbReference type="SAM" id="MobiDB-lite"/>
    </source>
</evidence>
<evidence type="ECO:0000256" key="6">
    <source>
        <dbReference type="ARBA" id="ARBA00023136"/>
    </source>
</evidence>
<keyword evidence="11" id="KW-1185">Reference proteome</keyword>
<feature type="transmembrane region" description="Helical" evidence="8">
    <location>
        <begin position="82"/>
        <end position="101"/>
    </location>
</feature>
<keyword evidence="4 8" id="KW-0812">Transmembrane</keyword>
<dbReference type="InterPro" id="IPR017850">
    <property type="entry name" value="Alkaline_phosphatase_core_sf"/>
</dbReference>
<comment type="pathway">
    <text evidence="2">Cell wall biogenesis; lipoteichoic acid biosynthesis.</text>
</comment>
<organism evidence="10 11">
    <name type="scientific">Nocardioides silvaticus</name>
    <dbReference type="NCBI Taxonomy" id="2201891"/>
    <lineage>
        <taxon>Bacteria</taxon>
        <taxon>Bacillati</taxon>
        <taxon>Actinomycetota</taxon>
        <taxon>Actinomycetes</taxon>
        <taxon>Propionibacteriales</taxon>
        <taxon>Nocardioidaceae</taxon>
        <taxon>Nocardioides</taxon>
    </lineage>
</organism>
<gene>
    <name evidence="10" type="ORF">DJ010_17405</name>
</gene>
<keyword evidence="5 8" id="KW-1133">Transmembrane helix</keyword>
<feature type="transmembrane region" description="Helical" evidence="8">
    <location>
        <begin position="108"/>
        <end position="130"/>
    </location>
</feature>
<dbReference type="RefSeq" id="WP_109696082.1">
    <property type="nucleotide sequence ID" value="NZ_QGDD01000008.1"/>
</dbReference>
<dbReference type="EMBL" id="QGDD01000008">
    <property type="protein sequence ID" value="PWN01804.1"/>
    <property type="molecule type" value="Genomic_DNA"/>
</dbReference>
<comment type="caution">
    <text evidence="10">The sequence shown here is derived from an EMBL/GenBank/DDBJ whole genome shotgun (WGS) entry which is preliminary data.</text>
</comment>
<comment type="subcellular location">
    <subcellularLocation>
        <location evidence="1">Cell membrane</location>
        <topology evidence="1">Multi-pass membrane protein</topology>
    </subcellularLocation>
</comment>
<dbReference type="AlphaFoldDB" id="A0A316THH1"/>
<sequence length="661" mass="73752">MSTSSVADPPLPADGDDGDESPTPGAVGTPDAGATPKAPYGVAVVLRRGALLSLLVAVVLTLALEVSTLWRGDPRWISDQFVHYVGFYVDTIVIWLCLLFLWSLIGRLWWAIGLLSAIVIPLAVANRVKIDFREEPVYPSDVDFLSEPGFLSAFVSPTLAVLLAVGLALLVAGCVWIGRRLALRYPRPSLRALPRREAVRLGLLRAGVLVLTATLLFQTTKFNEPGNIWRKAYEVRGEHWRYWNQKTNYRSNGFVGGFLYNMPISAMAWPLLYSEQQMDQVSDRYARAADRINRGRTGTLDDVNVILVLSESFTDPTNLEGFELERDPIPQTRAVMGETTSGTMLAQLYGGGTANMEFETLTGQSIALFRPQMVSPYQMLVPNYEDYPSAVGWFKSQGHRAIAIHPYMIGLYKREQVYETFGFEDFIHDTTMRSTETIDDNPYIDDHAAFDEVLLQMEESDDPLMVNLVTMQNHIPVDDHYDDPIGVSGIGDDQADRIGQYARGLEHTDVALADFLSDLEASDEKSVVLFYGDHLPGIYDAEVKNANDDGLGLYETPFFVWSSEGNRRRPMPLTSPSFFLPLLYQVADAPVPPYLALLDRLHGRVSALQQGRIVTSDGAETPENSLDPRSEQLLDDLRLVQYDFSIGERYSVDRMWPGADD</sequence>
<evidence type="ECO:0000256" key="3">
    <source>
        <dbReference type="ARBA" id="ARBA00022475"/>
    </source>
</evidence>
<dbReference type="CDD" id="cd16015">
    <property type="entry name" value="LTA_synthase"/>
    <property type="match status" value="1"/>
</dbReference>
<evidence type="ECO:0000256" key="2">
    <source>
        <dbReference type="ARBA" id="ARBA00004936"/>
    </source>
</evidence>
<feature type="transmembrane region" description="Helical" evidence="8">
    <location>
        <begin position="50"/>
        <end position="70"/>
    </location>
</feature>
<feature type="domain" description="Sulfatase N-terminal" evidence="9">
    <location>
        <begin position="304"/>
        <end position="588"/>
    </location>
</feature>
<feature type="region of interest" description="Disordered" evidence="7">
    <location>
        <begin position="1"/>
        <end position="33"/>
    </location>
</feature>
<keyword evidence="6 8" id="KW-0472">Membrane</keyword>
<dbReference type="PANTHER" id="PTHR47371">
    <property type="entry name" value="LIPOTEICHOIC ACID SYNTHASE"/>
    <property type="match status" value="1"/>
</dbReference>
<dbReference type="OrthoDB" id="5363296at2"/>
<dbReference type="InterPro" id="IPR050448">
    <property type="entry name" value="OpgB/LTA_synthase_biosynth"/>
</dbReference>
<dbReference type="GO" id="GO:0005886">
    <property type="term" value="C:plasma membrane"/>
    <property type="evidence" value="ECO:0007669"/>
    <property type="project" value="UniProtKB-SubCell"/>
</dbReference>
<reference evidence="10 11" key="1">
    <citation type="submission" date="2018-05" db="EMBL/GenBank/DDBJ databases">
        <title>Nocardioides silvaticus genome.</title>
        <authorList>
            <person name="Li C."/>
            <person name="Wang G."/>
        </authorList>
    </citation>
    <scope>NUCLEOTIDE SEQUENCE [LARGE SCALE GENOMIC DNA]</scope>
    <source>
        <strain evidence="10 11">CCTCC AB 2018079</strain>
    </source>
</reference>
<feature type="transmembrane region" description="Helical" evidence="8">
    <location>
        <begin position="150"/>
        <end position="177"/>
    </location>
</feature>
<dbReference type="PANTHER" id="PTHR47371:SF3">
    <property type="entry name" value="PHOSPHOGLYCEROL TRANSFERASE I"/>
    <property type="match status" value="1"/>
</dbReference>
<evidence type="ECO:0000256" key="1">
    <source>
        <dbReference type="ARBA" id="ARBA00004651"/>
    </source>
</evidence>
<name>A0A316THH1_9ACTN</name>
<evidence type="ECO:0000256" key="5">
    <source>
        <dbReference type="ARBA" id="ARBA00022989"/>
    </source>
</evidence>
<evidence type="ECO:0000259" key="9">
    <source>
        <dbReference type="Pfam" id="PF00884"/>
    </source>
</evidence>
<protein>
    <recommendedName>
        <fullName evidence="9">Sulfatase N-terminal domain-containing protein</fullName>
    </recommendedName>
</protein>
<dbReference type="Pfam" id="PF00884">
    <property type="entry name" value="Sulfatase"/>
    <property type="match status" value="1"/>
</dbReference>
<dbReference type="InterPro" id="IPR000917">
    <property type="entry name" value="Sulfatase_N"/>
</dbReference>
<accession>A0A316THH1</accession>
<evidence type="ECO:0000256" key="8">
    <source>
        <dbReference type="SAM" id="Phobius"/>
    </source>
</evidence>
<keyword evidence="3" id="KW-1003">Cell membrane</keyword>
<dbReference type="Proteomes" id="UP000245507">
    <property type="component" value="Unassembled WGS sequence"/>
</dbReference>
<evidence type="ECO:0000313" key="11">
    <source>
        <dbReference type="Proteomes" id="UP000245507"/>
    </source>
</evidence>
<dbReference type="Gene3D" id="3.40.720.10">
    <property type="entry name" value="Alkaline Phosphatase, subunit A"/>
    <property type="match status" value="1"/>
</dbReference>
<proteinExistence type="predicted"/>
<evidence type="ECO:0000313" key="10">
    <source>
        <dbReference type="EMBL" id="PWN01804.1"/>
    </source>
</evidence>
<dbReference type="SUPFAM" id="SSF53649">
    <property type="entry name" value="Alkaline phosphatase-like"/>
    <property type="match status" value="1"/>
</dbReference>